<protein>
    <submittedName>
        <fullName evidence="1">HEXXH motif domain-containing protein</fullName>
    </submittedName>
</protein>
<sequence length="575" mass="61466">MSPVAGVPPSLADHFDDLAAGYGGAAAIAVLTAAQGTKRRLLVRAVVDELPPDAAQPLMDLLVAAERAAPDPVAKLLTAPHVDAWLSDALRRLGEGRAAVRDRIRSELAAFAAAAAAAAQLTFELRLDNASPDLVLPGLGVAVGIGTGAVTIRGDVASVAVLGPTRELRIGRLSTATADTPAWLPVRRLSDGDPEVLLDDIDPYRSCYSWPPLDRLSDQDFDRLRTAWAEATRILDHEHPCHADGVRAALRCVVPVMPPSAGHTVSAASRFAYGAIAISPTDNAQQLAELAIHEVAHMKLYALLEHVDLYLPGGALHYAAWRPDPRPVGALMQGTYAHLAVADYWRLRRPGLDGPWADYEFTLWRRLVSDSIASLLSSCELTPAGERFVHGMAGTVQSWDSEPVSGRCVRLAEDVALGGRVRWCLTNFAAPSAFVARLASAWRRGQPCPSHEPPAVDAKPATRLARDMPRLHLAARAIAGGADAGSSADALLVAGDYDTAAVRYVAAIEEGGGVDDWAGLAVAWHRRGRPDMTGEKTYPAVLRDLFTALAHRYPHPAPEELAEWLTTRPSPPFGR</sequence>
<dbReference type="EMBL" id="BAAALS010000011">
    <property type="protein sequence ID" value="GAA1754005.1"/>
    <property type="molecule type" value="Genomic_DNA"/>
</dbReference>
<evidence type="ECO:0000313" key="2">
    <source>
        <dbReference type="Proteomes" id="UP001500655"/>
    </source>
</evidence>
<organism evidence="1 2">
    <name type="scientific">Luedemannella helvata</name>
    <dbReference type="NCBI Taxonomy" id="349315"/>
    <lineage>
        <taxon>Bacteria</taxon>
        <taxon>Bacillati</taxon>
        <taxon>Actinomycetota</taxon>
        <taxon>Actinomycetes</taxon>
        <taxon>Micromonosporales</taxon>
        <taxon>Micromonosporaceae</taxon>
        <taxon>Luedemannella</taxon>
    </lineage>
</organism>
<dbReference type="Proteomes" id="UP001500655">
    <property type="component" value="Unassembled WGS sequence"/>
</dbReference>
<gene>
    <name evidence="1" type="ORF">GCM10009681_26400</name>
</gene>
<keyword evidence="2" id="KW-1185">Reference proteome</keyword>
<accession>A0ABP4WGB1</accession>
<reference evidence="2" key="1">
    <citation type="journal article" date="2019" name="Int. J. Syst. Evol. Microbiol.">
        <title>The Global Catalogue of Microorganisms (GCM) 10K type strain sequencing project: providing services to taxonomists for standard genome sequencing and annotation.</title>
        <authorList>
            <consortium name="The Broad Institute Genomics Platform"/>
            <consortium name="The Broad Institute Genome Sequencing Center for Infectious Disease"/>
            <person name="Wu L."/>
            <person name="Ma J."/>
        </authorList>
    </citation>
    <scope>NUCLEOTIDE SEQUENCE [LARGE SCALE GENOMIC DNA]</scope>
    <source>
        <strain evidence="2">JCM 13249</strain>
    </source>
</reference>
<dbReference type="InterPro" id="IPR026337">
    <property type="entry name" value="AKG_HExxH"/>
</dbReference>
<proteinExistence type="predicted"/>
<dbReference type="NCBIfam" id="TIGR04267">
    <property type="entry name" value="mod_HExxH"/>
    <property type="match status" value="1"/>
</dbReference>
<evidence type="ECO:0000313" key="1">
    <source>
        <dbReference type="EMBL" id="GAA1754005.1"/>
    </source>
</evidence>
<name>A0ABP4WGB1_9ACTN</name>
<comment type="caution">
    <text evidence="1">The sequence shown here is derived from an EMBL/GenBank/DDBJ whole genome shotgun (WGS) entry which is preliminary data.</text>
</comment>
<dbReference type="RefSeq" id="WP_344080863.1">
    <property type="nucleotide sequence ID" value="NZ_BAAALS010000011.1"/>
</dbReference>